<dbReference type="Proteomes" id="UP000492821">
    <property type="component" value="Unassembled WGS sequence"/>
</dbReference>
<evidence type="ECO:0000256" key="1">
    <source>
        <dbReference type="SAM" id="MobiDB-lite"/>
    </source>
</evidence>
<proteinExistence type="predicted"/>
<feature type="region of interest" description="Disordered" evidence="1">
    <location>
        <begin position="260"/>
        <end position="309"/>
    </location>
</feature>
<name>A0A7E4VB76_PANRE</name>
<evidence type="ECO:0000313" key="3">
    <source>
        <dbReference type="Proteomes" id="UP000492821"/>
    </source>
</evidence>
<reference evidence="4" key="2">
    <citation type="submission" date="2020-10" db="UniProtKB">
        <authorList>
            <consortium name="WormBaseParasite"/>
        </authorList>
    </citation>
    <scope>IDENTIFICATION</scope>
</reference>
<evidence type="ECO:0000313" key="4">
    <source>
        <dbReference type="WBParaSite" id="Pan_g18715.t1"/>
    </source>
</evidence>
<keyword evidence="2" id="KW-0732">Signal</keyword>
<dbReference type="AlphaFoldDB" id="A0A7E4VB76"/>
<accession>A0A7E4VB76</accession>
<evidence type="ECO:0000256" key="2">
    <source>
        <dbReference type="SAM" id="SignalP"/>
    </source>
</evidence>
<feature type="chain" id="PRO_5029021019" evidence="2">
    <location>
        <begin position="20"/>
        <end position="444"/>
    </location>
</feature>
<organism evidence="3 4">
    <name type="scientific">Panagrellus redivivus</name>
    <name type="common">Microworm</name>
    <dbReference type="NCBI Taxonomy" id="6233"/>
    <lineage>
        <taxon>Eukaryota</taxon>
        <taxon>Metazoa</taxon>
        <taxon>Ecdysozoa</taxon>
        <taxon>Nematoda</taxon>
        <taxon>Chromadorea</taxon>
        <taxon>Rhabditida</taxon>
        <taxon>Tylenchina</taxon>
        <taxon>Panagrolaimomorpha</taxon>
        <taxon>Panagrolaimoidea</taxon>
        <taxon>Panagrolaimidae</taxon>
        <taxon>Panagrellus</taxon>
    </lineage>
</organism>
<feature type="compositionally biased region" description="Polar residues" evidence="1">
    <location>
        <begin position="297"/>
        <end position="307"/>
    </location>
</feature>
<protein>
    <submittedName>
        <fullName evidence="4">Homeobox domain-containing protein</fullName>
    </submittedName>
</protein>
<keyword evidence="3" id="KW-1185">Reference proteome</keyword>
<feature type="signal peptide" evidence="2">
    <location>
        <begin position="1"/>
        <end position="19"/>
    </location>
</feature>
<dbReference type="WBParaSite" id="Pan_g18715.t1">
    <property type="protein sequence ID" value="Pan_g18715.t1"/>
    <property type="gene ID" value="Pan_g18715"/>
</dbReference>
<sequence length="444" mass="48437">MSSGVYLALLLTNKTLGAAFYDEGQACVYYMPDVFEDEAYKQLRMLIEDVRPTKVIASCAQDTGFLNALRTICDFKGPNVMNHVESVDDGGDDEPEAAHLDVATGYELSQHNGRNLGGAEAGSNVPVYDGAAVAAKFNAGQEASGDIPGDDGGMIVSTTAQQPEEAEHPEEELFSVLHLLPATAFHDDDVNQRILKFLKRFDDGLSPMSAQFGRLLSSHNALRAFEALLCFLSSHQIEVADKVKSIHAFKFKASRDVKTPTIDPEEPMLYADGPHQAGSPLTTPEPPESSTARIPTAATSSSTNSIHDSPEATLFEPLVPAGVANLSQNQSWDGGQPATEPFRKGIATPEGWKKSRQLDALRFQATLCPNPSVSQVALLSVAFGIERGHVTRYCRNYYTKHRDAEPARYCDLCKMPNHDDHPFGEDHFKEAQKRFGLTPDQPTL</sequence>
<reference evidence="3" key="1">
    <citation type="journal article" date="2013" name="Genetics">
        <title>The draft genome and transcriptome of Panagrellus redivivus are shaped by the harsh demands of a free-living lifestyle.</title>
        <authorList>
            <person name="Srinivasan J."/>
            <person name="Dillman A.R."/>
            <person name="Macchietto M.G."/>
            <person name="Heikkinen L."/>
            <person name="Lakso M."/>
            <person name="Fracchia K.M."/>
            <person name="Antoshechkin I."/>
            <person name="Mortazavi A."/>
            <person name="Wong G."/>
            <person name="Sternberg P.W."/>
        </authorList>
    </citation>
    <scope>NUCLEOTIDE SEQUENCE [LARGE SCALE GENOMIC DNA]</scope>
    <source>
        <strain evidence="3">MT8872</strain>
    </source>
</reference>